<reference evidence="9 10" key="1">
    <citation type="submission" date="2019-06" db="EMBL/GenBank/DDBJ databases">
        <title>Sequencing the genomes of 1000 actinobacteria strains.</title>
        <authorList>
            <person name="Klenk H.-P."/>
        </authorList>
    </citation>
    <scope>NUCLEOTIDE SEQUENCE [LARGE SCALE GENOMIC DNA]</scope>
    <source>
        <strain evidence="9 10">DSM 12335</strain>
    </source>
</reference>
<dbReference type="Pfam" id="PF09349">
    <property type="entry name" value="OHCU_decarbox"/>
    <property type="match status" value="1"/>
</dbReference>
<organism evidence="9 10">
    <name type="scientific">Ornithinicoccus hortensis</name>
    <dbReference type="NCBI Taxonomy" id="82346"/>
    <lineage>
        <taxon>Bacteria</taxon>
        <taxon>Bacillati</taxon>
        <taxon>Actinomycetota</taxon>
        <taxon>Actinomycetes</taxon>
        <taxon>Micrococcales</taxon>
        <taxon>Intrasporangiaceae</taxon>
        <taxon>Ornithinicoccus</taxon>
    </lineage>
</organism>
<keyword evidence="4" id="KW-0659">Purine metabolism</keyword>
<dbReference type="NCBIfam" id="NF010372">
    <property type="entry name" value="PRK13798.1"/>
    <property type="match status" value="1"/>
</dbReference>
<evidence type="ECO:0000256" key="7">
    <source>
        <dbReference type="SAM" id="MobiDB-lite"/>
    </source>
</evidence>
<evidence type="ECO:0000256" key="1">
    <source>
        <dbReference type="ARBA" id="ARBA00001163"/>
    </source>
</evidence>
<evidence type="ECO:0000313" key="10">
    <source>
        <dbReference type="Proteomes" id="UP000319516"/>
    </source>
</evidence>
<comment type="catalytic activity">
    <reaction evidence="1">
        <text>5-hydroxy-2-oxo-4-ureido-2,5-dihydro-1H-imidazole-5-carboxylate + H(+) = (S)-allantoin + CO2</text>
        <dbReference type="Rhea" id="RHEA:26301"/>
        <dbReference type="ChEBI" id="CHEBI:15378"/>
        <dbReference type="ChEBI" id="CHEBI:15678"/>
        <dbReference type="ChEBI" id="CHEBI:16526"/>
        <dbReference type="ChEBI" id="CHEBI:58639"/>
        <dbReference type="EC" id="4.1.1.97"/>
    </reaction>
</comment>
<sequence>MSLQQFNDAPLDEATATVRACLDIPRWVEAVVSGRPYRSADDAVAVAQTAADPFTTDEVDQALSHHPRIGERAEGQSREASLSRSEQAGLGLDDSVQERLAEANRAYEERFDRVFLIRAAGRTAEEILAECRRRLDNEPEQEAREVADQLRQIAVLRLQGALS</sequence>
<dbReference type="PANTHER" id="PTHR43466:SF1">
    <property type="entry name" value="2-OXO-4-HYDROXY-4-CARBOXY-5-UREIDOIMIDAZOLINE DECARBOXYLASE-RELATED"/>
    <property type="match status" value="1"/>
</dbReference>
<evidence type="ECO:0000259" key="8">
    <source>
        <dbReference type="Pfam" id="PF09349"/>
    </source>
</evidence>
<evidence type="ECO:0000256" key="5">
    <source>
        <dbReference type="ARBA" id="ARBA00022793"/>
    </source>
</evidence>
<keyword evidence="5" id="KW-0210">Decarboxylase</keyword>
<accession>A0A542YU81</accession>
<feature type="region of interest" description="Disordered" evidence="7">
    <location>
        <begin position="69"/>
        <end position="88"/>
    </location>
</feature>
<dbReference type="PANTHER" id="PTHR43466">
    <property type="entry name" value="2-OXO-4-HYDROXY-4-CARBOXY-5-UREIDOIMIDAZOLINE DECARBOXYLASE-RELATED"/>
    <property type="match status" value="1"/>
</dbReference>
<feature type="domain" description="Oxo-4-hydroxy-4-carboxy-5-ureidoimidazoline decarboxylase" evidence="8">
    <location>
        <begin position="7"/>
        <end position="159"/>
    </location>
</feature>
<name>A0A542YU81_9MICO</name>
<gene>
    <name evidence="9" type="ORF">FB467_2661</name>
</gene>
<dbReference type="AlphaFoldDB" id="A0A542YU81"/>
<dbReference type="InterPro" id="IPR018020">
    <property type="entry name" value="OHCU_decarboxylase"/>
</dbReference>
<evidence type="ECO:0000256" key="6">
    <source>
        <dbReference type="ARBA" id="ARBA00023239"/>
    </source>
</evidence>
<dbReference type="GO" id="GO:0006144">
    <property type="term" value="P:purine nucleobase metabolic process"/>
    <property type="evidence" value="ECO:0007669"/>
    <property type="project" value="UniProtKB-KW"/>
</dbReference>
<comment type="pathway">
    <text evidence="2">Purine metabolism; urate degradation; (S)-allantoin from urate: step 3/3.</text>
</comment>
<dbReference type="NCBIfam" id="TIGR03180">
    <property type="entry name" value="UraD_2"/>
    <property type="match status" value="1"/>
</dbReference>
<keyword evidence="10" id="KW-1185">Reference proteome</keyword>
<dbReference type="GO" id="GO:0051997">
    <property type="term" value="F:2-oxo-4-hydroxy-4-carboxy-5-ureidoimidazoline decarboxylase activity"/>
    <property type="evidence" value="ECO:0007669"/>
    <property type="project" value="UniProtKB-EC"/>
</dbReference>
<dbReference type="EC" id="4.1.1.97" evidence="3"/>
<proteinExistence type="predicted"/>
<protein>
    <recommendedName>
        <fullName evidence="3">2-oxo-4-hydroxy-4-carboxy-5-ureidoimidazoline decarboxylase</fullName>
        <ecNumber evidence="3">4.1.1.97</ecNumber>
    </recommendedName>
</protein>
<dbReference type="Proteomes" id="UP000319516">
    <property type="component" value="Unassembled WGS sequence"/>
</dbReference>
<dbReference type="InterPro" id="IPR017595">
    <property type="entry name" value="OHCU_decarboxylase-2"/>
</dbReference>
<dbReference type="OrthoDB" id="5243781at2"/>
<dbReference type="RefSeq" id="WP_141785504.1">
    <property type="nucleotide sequence ID" value="NZ_BAAAIK010000011.1"/>
</dbReference>
<dbReference type="Gene3D" id="1.10.3330.10">
    <property type="entry name" value="Oxo-4-hydroxy-4-carboxy-5-ureidoimidazoline decarboxylase"/>
    <property type="match status" value="1"/>
</dbReference>
<comment type="caution">
    <text evidence="9">The sequence shown here is derived from an EMBL/GenBank/DDBJ whole genome shotgun (WGS) entry which is preliminary data.</text>
</comment>
<dbReference type="InterPro" id="IPR036778">
    <property type="entry name" value="OHCU_decarboxylase_sf"/>
</dbReference>
<evidence type="ECO:0000313" key="9">
    <source>
        <dbReference type="EMBL" id="TQL51514.1"/>
    </source>
</evidence>
<evidence type="ECO:0000256" key="3">
    <source>
        <dbReference type="ARBA" id="ARBA00012257"/>
    </source>
</evidence>
<keyword evidence="6" id="KW-0456">Lyase</keyword>
<dbReference type="EMBL" id="VFOP01000001">
    <property type="protein sequence ID" value="TQL51514.1"/>
    <property type="molecule type" value="Genomic_DNA"/>
</dbReference>
<dbReference type="SUPFAM" id="SSF158694">
    <property type="entry name" value="UraD-Like"/>
    <property type="match status" value="1"/>
</dbReference>
<evidence type="ECO:0000256" key="2">
    <source>
        <dbReference type="ARBA" id="ARBA00004754"/>
    </source>
</evidence>
<dbReference type="GO" id="GO:0019628">
    <property type="term" value="P:urate catabolic process"/>
    <property type="evidence" value="ECO:0007669"/>
    <property type="project" value="TreeGrafter"/>
</dbReference>
<evidence type="ECO:0000256" key="4">
    <source>
        <dbReference type="ARBA" id="ARBA00022631"/>
    </source>
</evidence>